<protein>
    <recommendedName>
        <fullName evidence="4">Serine/threonine-protein kinase 19</fullName>
    </recommendedName>
</protein>
<dbReference type="CTD" id="20245192"/>
<dbReference type="GeneID" id="20245192"/>
<dbReference type="InterPro" id="IPR018865">
    <property type="entry name" value="STK19-like"/>
</dbReference>
<proteinExistence type="inferred from homology"/>
<dbReference type="STRING" id="225164.V4B7Y3"/>
<dbReference type="OrthoDB" id="10261701at2759"/>
<dbReference type="Pfam" id="PF10494">
    <property type="entry name" value="Stk19"/>
    <property type="match status" value="1"/>
</dbReference>
<dbReference type="EMBL" id="KB203412">
    <property type="protein sequence ID" value="ESO84784.1"/>
    <property type="molecule type" value="Genomic_DNA"/>
</dbReference>
<dbReference type="PANTHER" id="PTHR15243:SF0">
    <property type="entry name" value="SERINE_THREONINE-PROTEIN KINASE 19"/>
    <property type="match status" value="1"/>
</dbReference>
<dbReference type="RefSeq" id="XP_009064584.1">
    <property type="nucleotide sequence ID" value="XM_009066336.1"/>
</dbReference>
<evidence type="ECO:0000313" key="2">
    <source>
        <dbReference type="EMBL" id="ESO84784.1"/>
    </source>
</evidence>
<dbReference type="GO" id="GO:0046579">
    <property type="term" value="P:positive regulation of Ras protein signal transduction"/>
    <property type="evidence" value="ECO:0007669"/>
    <property type="project" value="TreeGrafter"/>
</dbReference>
<comment type="similarity">
    <text evidence="1">Belongs to the STK19 family.</text>
</comment>
<evidence type="ECO:0000313" key="3">
    <source>
        <dbReference type="Proteomes" id="UP000030746"/>
    </source>
</evidence>
<dbReference type="AlphaFoldDB" id="V4B7Y3"/>
<keyword evidence="3" id="KW-1185">Reference proteome</keyword>
<reference evidence="2 3" key="1">
    <citation type="journal article" date="2013" name="Nature">
        <title>Insights into bilaterian evolution from three spiralian genomes.</title>
        <authorList>
            <person name="Simakov O."/>
            <person name="Marletaz F."/>
            <person name="Cho S.J."/>
            <person name="Edsinger-Gonzales E."/>
            <person name="Havlak P."/>
            <person name="Hellsten U."/>
            <person name="Kuo D.H."/>
            <person name="Larsson T."/>
            <person name="Lv J."/>
            <person name="Arendt D."/>
            <person name="Savage R."/>
            <person name="Osoegawa K."/>
            <person name="de Jong P."/>
            <person name="Grimwood J."/>
            <person name="Chapman J.A."/>
            <person name="Shapiro H."/>
            <person name="Aerts A."/>
            <person name="Otillar R.P."/>
            <person name="Terry A.Y."/>
            <person name="Boore J.L."/>
            <person name="Grigoriev I.V."/>
            <person name="Lindberg D.R."/>
            <person name="Seaver E.C."/>
            <person name="Weisblat D.A."/>
            <person name="Putnam N.H."/>
            <person name="Rokhsar D.S."/>
        </authorList>
    </citation>
    <scope>NUCLEOTIDE SEQUENCE [LARGE SCALE GENOMIC DNA]</scope>
</reference>
<name>V4B7Y3_LOTGI</name>
<dbReference type="Proteomes" id="UP000030746">
    <property type="component" value="Unassembled WGS sequence"/>
</dbReference>
<evidence type="ECO:0008006" key="4">
    <source>
        <dbReference type="Google" id="ProtNLM"/>
    </source>
</evidence>
<dbReference type="HOGENOM" id="CLU_064399_0_1_1"/>
<accession>V4B7Y3</accession>
<organism evidence="2 3">
    <name type="scientific">Lottia gigantea</name>
    <name type="common">Giant owl limpet</name>
    <dbReference type="NCBI Taxonomy" id="225164"/>
    <lineage>
        <taxon>Eukaryota</taxon>
        <taxon>Metazoa</taxon>
        <taxon>Spiralia</taxon>
        <taxon>Lophotrochozoa</taxon>
        <taxon>Mollusca</taxon>
        <taxon>Gastropoda</taxon>
        <taxon>Patellogastropoda</taxon>
        <taxon>Lottioidea</taxon>
        <taxon>Lottiidae</taxon>
        <taxon>Lottia</taxon>
    </lineage>
</organism>
<evidence type="ECO:0000256" key="1">
    <source>
        <dbReference type="ARBA" id="ARBA00093458"/>
    </source>
</evidence>
<gene>
    <name evidence="2" type="ORF">LOTGIDRAFT_196439</name>
</gene>
<dbReference type="PANTHER" id="PTHR15243">
    <property type="entry name" value="SERINE/THREONINE-PROTEIN KINASE 19"/>
    <property type="match status" value="1"/>
</dbReference>
<dbReference type="OMA" id="SWWIAIP"/>
<sequence length="263" mass="30870">MNRKRSLLPKFYKSKRRCLNPINGDVIDHFEGENALSINDMPTDTSFSLQYLRHQFPVEKFEHQIPPIMMKHQVYSMVENRTIVDKHLNDLREEGMIKILRLGANADELCIVYTEDYTNHCLNIMKDKNIETSIIDKCKETILKTCKDISVDTETLMKDYLFTDKEITHLVISSILTARDIGSYWISIPNAGFFMKTFMKGRKVILTMLRRCKYKQILQTEMEQRKWPKLARLGIMYHISDIIGGDLVQRHQTTSGYLLRLKD</sequence>
<dbReference type="KEGG" id="lgi:LOTGIDRAFT_196439"/>